<dbReference type="GO" id="GO:0003677">
    <property type="term" value="F:DNA binding"/>
    <property type="evidence" value="ECO:0007669"/>
    <property type="project" value="UniProtKB-UniRule"/>
</dbReference>
<dbReference type="Proteomes" id="UP000288623">
    <property type="component" value="Unassembled WGS sequence"/>
</dbReference>
<dbReference type="InterPro" id="IPR023772">
    <property type="entry name" value="DNA-bd_HTH_TetR-type_CS"/>
</dbReference>
<dbReference type="PROSITE" id="PS50977">
    <property type="entry name" value="HTH_TETR_2"/>
    <property type="match status" value="1"/>
</dbReference>
<evidence type="ECO:0000313" key="4">
    <source>
        <dbReference type="EMBL" id="RUS55621.1"/>
    </source>
</evidence>
<dbReference type="InterPro" id="IPR050624">
    <property type="entry name" value="HTH-type_Tx_Regulator"/>
</dbReference>
<feature type="domain" description="HTH tetR-type" evidence="3">
    <location>
        <begin position="1"/>
        <end position="61"/>
    </location>
</feature>
<dbReference type="InterPro" id="IPR001647">
    <property type="entry name" value="HTH_TetR"/>
</dbReference>
<protein>
    <submittedName>
        <fullName evidence="4">TetR family transcriptional regulator</fullName>
    </submittedName>
</protein>
<evidence type="ECO:0000256" key="2">
    <source>
        <dbReference type="PROSITE-ProRule" id="PRU00335"/>
    </source>
</evidence>
<proteinExistence type="predicted"/>
<comment type="caution">
    <text evidence="4">The sequence shown here is derived from an EMBL/GenBank/DDBJ whole genome shotgun (WGS) entry which is preliminary data.</text>
</comment>
<dbReference type="SUPFAM" id="SSF48498">
    <property type="entry name" value="Tetracyclin repressor-like, C-terminal domain"/>
    <property type="match status" value="1"/>
</dbReference>
<reference evidence="4 5" key="1">
    <citation type="submission" date="2014-11" db="EMBL/GenBank/DDBJ databases">
        <title>Genome sequence and analysis of novel Kurthia sp.</title>
        <authorList>
            <person name="Lawson J.N."/>
            <person name="Gonzalez J.E."/>
            <person name="Rinauldi L."/>
            <person name="Xuan Z."/>
            <person name="Firman A."/>
            <person name="Shaddox L."/>
            <person name="Trudeau A."/>
            <person name="Shah S."/>
            <person name="Reiman D."/>
        </authorList>
    </citation>
    <scope>NUCLEOTIDE SEQUENCE [LARGE SCALE GENOMIC DNA]</scope>
    <source>
        <strain evidence="4 5">3B1D</strain>
    </source>
</reference>
<gene>
    <name evidence="4" type="ORF">QI30_11935</name>
</gene>
<dbReference type="Gene3D" id="1.10.10.60">
    <property type="entry name" value="Homeodomain-like"/>
    <property type="match status" value="1"/>
</dbReference>
<dbReference type="SUPFAM" id="SSF46689">
    <property type="entry name" value="Homeodomain-like"/>
    <property type="match status" value="1"/>
</dbReference>
<dbReference type="PRINTS" id="PR00455">
    <property type="entry name" value="HTHTETR"/>
</dbReference>
<evidence type="ECO:0000259" key="3">
    <source>
        <dbReference type="PROSITE" id="PS50977"/>
    </source>
</evidence>
<dbReference type="InterPro" id="IPR009057">
    <property type="entry name" value="Homeodomain-like_sf"/>
</dbReference>
<sequence>MDRRTEIIEAARQSFTLFGYKATTMDQIAKLAKVGKGTIYTFFKNKDVLFEHIALQMVAEMKREVEAVIDHDLPFTKNAHHVLMKILEFREMHKLYAKLIEEEKSMNTPEVHTMMTKIEDALLSFLEERIEYAVSKGEMVANDTRLVAYLLLKAYLAVAVEWSDYHENELTEEQIIDLFQGTIFRGLTP</sequence>
<dbReference type="PANTHER" id="PTHR43479">
    <property type="entry name" value="ACREF/ENVCD OPERON REPRESSOR-RELATED"/>
    <property type="match status" value="1"/>
</dbReference>
<dbReference type="Gene3D" id="1.10.357.10">
    <property type="entry name" value="Tetracycline Repressor, domain 2"/>
    <property type="match status" value="1"/>
</dbReference>
<dbReference type="EMBL" id="JTFC01000031">
    <property type="protein sequence ID" value="RUS55621.1"/>
    <property type="molecule type" value="Genomic_DNA"/>
</dbReference>
<dbReference type="OrthoDB" id="9812484at2"/>
<dbReference type="RefSeq" id="WP_020189131.1">
    <property type="nucleotide sequence ID" value="NZ_JTFC01000031.1"/>
</dbReference>
<dbReference type="AlphaFoldDB" id="A0A433RTY8"/>
<dbReference type="PROSITE" id="PS01081">
    <property type="entry name" value="HTH_TETR_1"/>
    <property type="match status" value="1"/>
</dbReference>
<evidence type="ECO:0000313" key="5">
    <source>
        <dbReference type="Proteomes" id="UP000288623"/>
    </source>
</evidence>
<evidence type="ECO:0000256" key="1">
    <source>
        <dbReference type="ARBA" id="ARBA00023125"/>
    </source>
</evidence>
<keyword evidence="5" id="KW-1185">Reference proteome</keyword>
<accession>A0A433RTY8</accession>
<name>A0A433RTY8_9BACL</name>
<dbReference type="Pfam" id="PF00440">
    <property type="entry name" value="TetR_N"/>
    <property type="match status" value="1"/>
</dbReference>
<keyword evidence="1 2" id="KW-0238">DNA-binding</keyword>
<dbReference type="InterPro" id="IPR036271">
    <property type="entry name" value="Tet_transcr_reg_TetR-rel_C_sf"/>
</dbReference>
<dbReference type="PANTHER" id="PTHR43479:SF11">
    <property type="entry name" value="ACREF_ENVCD OPERON REPRESSOR-RELATED"/>
    <property type="match status" value="1"/>
</dbReference>
<feature type="DNA-binding region" description="H-T-H motif" evidence="2">
    <location>
        <begin position="24"/>
        <end position="43"/>
    </location>
</feature>
<organism evidence="4 5">
    <name type="scientific">Candidatus Kurthia intestinigallinarum</name>
    <dbReference type="NCBI Taxonomy" id="1562256"/>
    <lineage>
        <taxon>Bacteria</taxon>
        <taxon>Bacillati</taxon>
        <taxon>Bacillota</taxon>
        <taxon>Bacilli</taxon>
        <taxon>Bacillales</taxon>
        <taxon>Caryophanaceae</taxon>
        <taxon>Kurthia</taxon>
    </lineage>
</organism>